<proteinExistence type="predicted"/>
<sequence>MKTSQRFFQQLLLLYRPFENKLVHVLGTHHIQRAQWTILFCLYEYGSATLVELSSYQGVEKPTITRTIQQLEALGYVEQMTSQDKREKRMQLTELGKETYLTVRIAVDKFEEEIVHNLTENDLKEAIQIMSSIRNNLLK</sequence>
<evidence type="ECO:0000256" key="3">
    <source>
        <dbReference type="ARBA" id="ARBA00023163"/>
    </source>
</evidence>
<dbReference type="PROSITE" id="PS50995">
    <property type="entry name" value="HTH_MARR_2"/>
    <property type="match status" value="1"/>
</dbReference>
<dbReference type="PRINTS" id="PR00598">
    <property type="entry name" value="HTHMARR"/>
</dbReference>
<evidence type="ECO:0000313" key="6">
    <source>
        <dbReference type="Proteomes" id="UP000588491"/>
    </source>
</evidence>
<dbReference type="SUPFAM" id="SSF46785">
    <property type="entry name" value="Winged helix' DNA-binding domain"/>
    <property type="match status" value="1"/>
</dbReference>
<dbReference type="GO" id="GO:0003700">
    <property type="term" value="F:DNA-binding transcription factor activity"/>
    <property type="evidence" value="ECO:0007669"/>
    <property type="project" value="InterPro"/>
</dbReference>
<dbReference type="PANTHER" id="PTHR42756">
    <property type="entry name" value="TRANSCRIPTIONAL REGULATOR, MARR"/>
    <property type="match status" value="1"/>
</dbReference>
<evidence type="ECO:0000259" key="4">
    <source>
        <dbReference type="PROSITE" id="PS50995"/>
    </source>
</evidence>
<keyword evidence="6" id="KW-1185">Reference proteome</keyword>
<feature type="domain" description="HTH marR-type" evidence="4">
    <location>
        <begin position="4"/>
        <end position="135"/>
    </location>
</feature>
<reference evidence="5 6" key="1">
    <citation type="submission" date="2020-04" db="EMBL/GenBank/DDBJ databases">
        <title>Bacillus sp. UniB3 isolated from commercial digestive syrup.</title>
        <authorList>
            <person name="Thorat V."/>
            <person name="Kirdat K."/>
            <person name="Tiwarekar B."/>
            <person name="Yadav A."/>
        </authorList>
    </citation>
    <scope>NUCLEOTIDE SEQUENCE [LARGE SCALE GENOMIC DNA]</scope>
    <source>
        <strain evidence="5 6">UniB3</strain>
    </source>
</reference>
<evidence type="ECO:0000313" key="5">
    <source>
        <dbReference type="EMBL" id="NMO79889.1"/>
    </source>
</evidence>
<keyword evidence="3" id="KW-0804">Transcription</keyword>
<dbReference type="AlphaFoldDB" id="A0A7Y0KCE3"/>
<organism evidence="5 6">
    <name type="scientific">Niallia alba</name>
    <dbReference type="NCBI Taxonomy" id="2729105"/>
    <lineage>
        <taxon>Bacteria</taxon>
        <taxon>Bacillati</taxon>
        <taxon>Bacillota</taxon>
        <taxon>Bacilli</taxon>
        <taxon>Bacillales</taxon>
        <taxon>Bacillaceae</taxon>
        <taxon>Niallia</taxon>
    </lineage>
</organism>
<name>A0A7Y0KCE3_9BACI</name>
<dbReference type="InterPro" id="IPR036388">
    <property type="entry name" value="WH-like_DNA-bd_sf"/>
</dbReference>
<keyword evidence="2" id="KW-0238">DNA-binding</keyword>
<accession>A0A7Y0KCE3</accession>
<dbReference type="Gene3D" id="1.10.10.10">
    <property type="entry name" value="Winged helix-like DNA-binding domain superfamily/Winged helix DNA-binding domain"/>
    <property type="match status" value="1"/>
</dbReference>
<dbReference type="PANTHER" id="PTHR42756:SF1">
    <property type="entry name" value="TRANSCRIPTIONAL REPRESSOR OF EMRAB OPERON"/>
    <property type="match status" value="1"/>
</dbReference>
<protein>
    <submittedName>
        <fullName evidence="5">MarR family transcriptional regulator</fullName>
    </submittedName>
</protein>
<comment type="caution">
    <text evidence="5">The sequence shown here is derived from an EMBL/GenBank/DDBJ whole genome shotgun (WGS) entry which is preliminary data.</text>
</comment>
<dbReference type="SMART" id="SM00347">
    <property type="entry name" value="HTH_MARR"/>
    <property type="match status" value="1"/>
</dbReference>
<dbReference type="InterPro" id="IPR036390">
    <property type="entry name" value="WH_DNA-bd_sf"/>
</dbReference>
<gene>
    <name evidence="5" type="ORF">HHU08_23485</name>
</gene>
<evidence type="ECO:0000256" key="2">
    <source>
        <dbReference type="ARBA" id="ARBA00023125"/>
    </source>
</evidence>
<dbReference type="Pfam" id="PF01047">
    <property type="entry name" value="MarR"/>
    <property type="match status" value="1"/>
</dbReference>
<evidence type="ECO:0000256" key="1">
    <source>
        <dbReference type="ARBA" id="ARBA00023015"/>
    </source>
</evidence>
<dbReference type="Proteomes" id="UP000588491">
    <property type="component" value="Unassembled WGS sequence"/>
</dbReference>
<dbReference type="EMBL" id="JABBPK010000001">
    <property type="protein sequence ID" value="NMO79889.1"/>
    <property type="molecule type" value="Genomic_DNA"/>
</dbReference>
<keyword evidence="1" id="KW-0805">Transcription regulation</keyword>
<dbReference type="GO" id="GO:0003677">
    <property type="term" value="F:DNA binding"/>
    <property type="evidence" value="ECO:0007669"/>
    <property type="project" value="UniProtKB-KW"/>
</dbReference>
<dbReference type="RefSeq" id="WP_016201627.1">
    <property type="nucleotide sequence ID" value="NZ_JABBPK010000001.1"/>
</dbReference>
<dbReference type="InterPro" id="IPR000835">
    <property type="entry name" value="HTH_MarR-typ"/>
</dbReference>